<dbReference type="Gene3D" id="4.10.240.10">
    <property type="entry name" value="Zn(2)-C6 fungal-type DNA-binding domain"/>
    <property type="match status" value="1"/>
</dbReference>
<feature type="region of interest" description="Disordered" evidence="2">
    <location>
        <begin position="28"/>
        <end position="55"/>
    </location>
</feature>
<dbReference type="InterPro" id="IPR053178">
    <property type="entry name" value="Osmoadaptation_assoc"/>
</dbReference>
<dbReference type="CDD" id="cd00067">
    <property type="entry name" value="GAL4"/>
    <property type="match status" value="1"/>
</dbReference>
<dbReference type="PROSITE" id="PS50048">
    <property type="entry name" value="ZN2_CY6_FUNGAL_2"/>
    <property type="match status" value="1"/>
</dbReference>
<name>A0A9P9IM92_9PLEO</name>
<dbReference type="Proteomes" id="UP000700596">
    <property type="component" value="Unassembled WGS sequence"/>
</dbReference>
<dbReference type="Pfam" id="PF11951">
    <property type="entry name" value="Fungal_trans_2"/>
    <property type="match status" value="1"/>
</dbReference>
<dbReference type="InterPro" id="IPR036864">
    <property type="entry name" value="Zn2-C6_fun-type_DNA-bd_sf"/>
</dbReference>
<dbReference type="EMBL" id="JAGMWT010000007">
    <property type="protein sequence ID" value="KAH7125566.1"/>
    <property type="molecule type" value="Genomic_DNA"/>
</dbReference>
<dbReference type="SMART" id="SM00066">
    <property type="entry name" value="GAL4"/>
    <property type="match status" value="1"/>
</dbReference>
<reference evidence="4" key="1">
    <citation type="journal article" date="2021" name="Nat. Commun.">
        <title>Genetic determinants of endophytism in the Arabidopsis root mycobiome.</title>
        <authorList>
            <person name="Mesny F."/>
            <person name="Miyauchi S."/>
            <person name="Thiergart T."/>
            <person name="Pickel B."/>
            <person name="Atanasova L."/>
            <person name="Karlsson M."/>
            <person name="Huettel B."/>
            <person name="Barry K.W."/>
            <person name="Haridas S."/>
            <person name="Chen C."/>
            <person name="Bauer D."/>
            <person name="Andreopoulos W."/>
            <person name="Pangilinan J."/>
            <person name="LaButti K."/>
            <person name="Riley R."/>
            <person name="Lipzen A."/>
            <person name="Clum A."/>
            <person name="Drula E."/>
            <person name="Henrissat B."/>
            <person name="Kohler A."/>
            <person name="Grigoriev I.V."/>
            <person name="Martin F.M."/>
            <person name="Hacquard S."/>
        </authorList>
    </citation>
    <scope>NUCLEOTIDE SEQUENCE</scope>
    <source>
        <strain evidence="4">MPI-CAGE-CH-0243</strain>
    </source>
</reference>
<dbReference type="GO" id="GO:0008270">
    <property type="term" value="F:zinc ion binding"/>
    <property type="evidence" value="ECO:0007669"/>
    <property type="project" value="InterPro"/>
</dbReference>
<dbReference type="OrthoDB" id="5386330at2759"/>
<evidence type="ECO:0000313" key="5">
    <source>
        <dbReference type="Proteomes" id="UP000700596"/>
    </source>
</evidence>
<evidence type="ECO:0000259" key="3">
    <source>
        <dbReference type="PROSITE" id="PS50048"/>
    </source>
</evidence>
<evidence type="ECO:0000256" key="1">
    <source>
        <dbReference type="ARBA" id="ARBA00023242"/>
    </source>
</evidence>
<organism evidence="4 5">
    <name type="scientific">Dendryphion nanum</name>
    <dbReference type="NCBI Taxonomy" id="256645"/>
    <lineage>
        <taxon>Eukaryota</taxon>
        <taxon>Fungi</taxon>
        <taxon>Dikarya</taxon>
        <taxon>Ascomycota</taxon>
        <taxon>Pezizomycotina</taxon>
        <taxon>Dothideomycetes</taxon>
        <taxon>Pleosporomycetidae</taxon>
        <taxon>Pleosporales</taxon>
        <taxon>Torulaceae</taxon>
        <taxon>Dendryphion</taxon>
    </lineage>
</organism>
<dbReference type="InterPro" id="IPR021858">
    <property type="entry name" value="Fun_TF"/>
</dbReference>
<dbReference type="Pfam" id="PF00172">
    <property type="entry name" value="Zn_clus"/>
    <property type="match status" value="1"/>
</dbReference>
<gene>
    <name evidence="4" type="ORF">B0J11DRAFT_308980</name>
</gene>
<dbReference type="GO" id="GO:0000981">
    <property type="term" value="F:DNA-binding transcription factor activity, RNA polymerase II-specific"/>
    <property type="evidence" value="ECO:0007669"/>
    <property type="project" value="InterPro"/>
</dbReference>
<evidence type="ECO:0000256" key="2">
    <source>
        <dbReference type="SAM" id="MobiDB-lite"/>
    </source>
</evidence>
<evidence type="ECO:0000313" key="4">
    <source>
        <dbReference type="EMBL" id="KAH7125566.1"/>
    </source>
</evidence>
<keyword evidence="1" id="KW-0539">Nucleus</keyword>
<feature type="domain" description="Zn(2)-C6 fungal-type" evidence="3">
    <location>
        <begin position="64"/>
        <end position="92"/>
    </location>
</feature>
<comment type="caution">
    <text evidence="4">The sequence shown here is derived from an EMBL/GenBank/DDBJ whole genome shotgun (WGS) entry which is preliminary data.</text>
</comment>
<sequence length="419" mass="46821">MEFAHVTSIKPSDHPLANRHYARLYPKAARKMASSSSSKRHVHSTAPGGRGSSTGELAELSDVPCYTCRRRHVKCDRILPTCAKCAKKGVPCLGYQKPLRWADGVAVRGKLKGKSEPVVDSNVVNIIRNTIQIPSNSVMKEAAHFGLHATKSAFTDVGSNDATVMELMKYHNTCMRAERVTLEETHFIEREIAPLSFEIMHKLPRDVVNCVLGIAAVHKASRSPSNRSLERLALESKVNVFQSFNRLLQSANNSQADLIVVGGLLIFAMDLFEYGLNRWMLHFLGSLHVMSSFGGIENLLIYYPHLELPMTHAAHFETFWPVLSHIAITKPKQASRKAVEMLCRGSLAKRKFFTPSPPPLRVLVWDIGSCASRMLLNREQASQSDVHKREQILHAILAFQPRDSSLNLMDHFVPDNKDG</sequence>
<proteinExistence type="predicted"/>
<accession>A0A9P9IM92</accession>
<dbReference type="PANTHER" id="PTHR38111">
    <property type="entry name" value="ZN(2)-C6 FUNGAL-TYPE DOMAIN-CONTAINING PROTEIN-RELATED"/>
    <property type="match status" value="1"/>
</dbReference>
<dbReference type="SUPFAM" id="SSF57701">
    <property type="entry name" value="Zn2/Cys6 DNA-binding domain"/>
    <property type="match status" value="1"/>
</dbReference>
<protein>
    <recommendedName>
        <fullName evidence="3">Zn(2)-C6 fungal-type domain-containing protein</fullName>
    </recommendedName>
</protein>
<keyword evidence="5" id="KW-1185">Reference proteome</keyword>
<dbReference type="AlphaFoldDB" id="A0A9P9IM92"/>
<dbReference type="InterPro" id="IPR001138">
    <property type="entry name" value="Zn2Cys6_DnaBD"/>
</dbReference>